<keyword evidence="4" id="KW-1185">Reference proteome</keyword>
<dbReference type="InterPro" id="IPR046960">
    <property type="entry name" value="PPR_At4g14850-like_plant"/>
</dbReference>
<dbReference type="FunFam" id="1.25.40.10:FF:000184">
    <property type="entry name" value="Pentatricopeptide repeat-containing protein, chloroplastic"/>
    <property type="match status" value="1"/>
</dbReference>
<keyword evidence="1" id="KW-0677">Repeat</keyword>
<feature type="repeat" description="PPR" evidence="2">
    <location>
        <begin position="373"/>
        <end position="407"/>
    </location>
</feature>
<dbReference type="Pfam" id="PF13041">
    <property type="entry name" value="PPR_2"/>
    <property type="match status" value="3"/>
</dbReference>
<dbReference type="Pfam" id="PF20431">
    <property type="entry name" value="E_motif"/>
    <property type="match status" value="1"/>
</dbReference>
<gene>
    <name evidence="3" type="ORF">Nepgr_004194</name>
</gene>
<dbReference type="Gene3D" id="1.25.40.10">
    <property type="entry name" value="Tetratricopeptide repeat domain"/>
    <property type="match status" value="4"/>
</dbReference>
<dbReference type="PROSITE" id="PS51375">
    <property type="entry name" value="PPR"/>
    <property type="match status" value="4"/>
</dbReference>
<evidence type="ECO:0000256" key="2">
    <source>
        <dbReference type="PROSITE-ProRule" id="PRU00708"/>
    </source>
</evidence>
<dbReference type="PANTHER" id="PTHR47926:SF376">
    <property type="entry name" value="TETRATRICOPEPTIDE-LIKE HELICAL DOMAIN SUPERFAMILY"/>
    <property type="match status" value="1"/>
</dbReference>
<sequence length="597" mass="67326">MITQYCKHNVSSFKLLIHIQALVSHLKNCSKLQDVHNVSSFKLLIHTQALVSHLKNCSKLQDVQSVQASMIKTNATHDCYLMNQFITTCSSLQRMEYALLAFVQMDSPNVLVYNSLIRGFVQCSLPIRALELYLEALRAQVGPTSYTFSSLIKACNVISAMWLGQAVHSQVLRNGFQSHVFVQTALIDFYGALGRSVESTKVFDEMPERDPFAWTTMVSVHARNGDMCSARKLFDKMSVRNTTTWNTMIDGYSRLGDIESASSLFKQMGKRDSISWTTMITCYSWNKKYREALTIFKEMINDRVWPDEVTVATVVSCCAHLGALDLGKQVHFVSMQQGLCLDVYVGSALIDMYAKCGSLDRSLVVFYKLREKNLFCWNAIIEGLAVHGYAQKALSMFHRMLSGNIKPNGITFISILSACTHARLVEVGREMFLSMTHDFFISPEIEHYGCMVDLLCRAGLLEDALEVIRGMKLEPNSVIWGVILSGCKQCKNLEIAEFAVRKLMILEPHNCGYYTLLVNMYAEANRWNVVARIRTTMKELGVGKQCPGSSWIEMDCELHHFAAADKSHSSFGEIYLLLDELDGQLKLSHVSELEPIS</sequence>
<feature type="repeat" description="PPR" evidence="2">
    <location>
        <begin position="109"/>
        <end position="143"/>
    </location>
</feature>
<dbReference type="NCBIfam" id="TIGR00756">
    <property type="entry name" value="PPR"/>
    <property type="match status" value="4"/>
</dbReference>
<dbReference type="InterPro" id="IPR002885">
    <property type="entry name" value="PPR_rpt"/>
</dbReference>
<name>A0AAD3XEX3_NEPGR</name>
<dbReference type="Pfam" id="PF01535">
    <property type="entry name" value="PPR"/>
    <property type="match status" value="4"/>
</dbReference>
<organism evidence="3 4">
    <name type="scientific">Nepenthes gracilis</name>
    <name type="common">Slender pitcher plant</name>
    <dbReference type="NCBI Taxonomy" id="150966"/>
    <lineage>
        <taxon>Eukaryota</taxon>
        <taxon>Viridiplantae</taxon>
        <taxon>Streptophyta</taxon>
        <taxon>Embryophyta</taxon>
        <taxon>Tracheophyta</taxon>
        <taxon>Spermatophyta</taxon>
        <taxon>Magnoliopsida</taxon>
        <taxon>eudicotyledons</taxon>
        <taxon>Gunneridae</taxon>
        <taxon>Pentapetalae</taxon>
        <taxon>Caryophyllales</taxon>
        <taxon>Nepenthaceae</taxon>
        <taxon>Nepenthes</taxon>
    </lineage>
</organism>
<proteinExistence type="predicted"/>
<reference evidence="3" key="1">
    <citation type="submission" date="2023-05" db="EMBL/GenBank/DDBJ databases">
        <title>Nepenthes gracilis genome sequencing.</title>
        <authorList>
            <person name="Fukushima K."/>
        </authorList>
    </citation>
    <scope>NUCLEOTIDE SEQUENCE</scope>
    <source>
        <strain evidence="3">SING2019-196</strain>
    </source>
</reference>
<feature type="repeat" description="PPR" evidence="2">
    <location>
        <begin position="210"/>
        <end position="240"/>
    </location>
</feature>
<comment type="caution">
    <text evidence="3">The sequence shown here is derived from an EMBL/GenBank/DDBJ whole genome shotgun (WGS) entry which is preliminary data.</text>
</comment>
<dbReference type="Proteomes" id="UP001279734">
    <property type="component" value="Unassembled WGS sequence"/>
</dbReference>
<dbReference type="SUPFAM" id="SSF48452">
    <property type="entry name" value="TPR-like"/>
    <property type="match status" value="1"/>
</dbReference>
<dbReference type="EMBL" id="BSYO01000003">
    <property type="protein sequence ID" value="GMH02355.1"/>
    <property type="molecule type" value="Genomic_DNA"/>
</dbReference>
<protein>
    <recommendedName>
        <fullName evidence="5">Chlororespiratory reduction 4</fullName>
    </recommendedName>
</protein>
<evidence type="ECO:0000313" key="4">
    <source>
        <dbReference type="Proteomes" id="UP001279734"/>
    </source>
</evidence>
<dbReference type="InterPro" id="IPR011990">
    <property type="entry name" value="TPR-like_helical_dom_sf"/>
</dbReference>
<dbReference type="GO" id="GO:0009451">
    <property type="term" value="P:RNA modification"/>
    <property type="evidence" value="ECO:0007669"/>
    <property type="project" value="InterPro"/>
</dbReference>
<dbReference type="GO" id="GO:0003723">
    <property type="term" value="F:RNA binding"/>
    <property type="evidence" value="ECO:0007669"/>
    <property type="project" value="InterPro"/>
</dbReference>
<dbReference type="InterPro" id="IPR046848">
    <property type="entry name" value="E_motif"/>
</dbReference>
<evidence type="ECO:0008006" key="5">
    <source>
        <dbReference type="Google" id="ProtNLM"/>
    </source>
</evidence>
<evidence type="ECO:0000313" key="3">
    <source>
        <dbReference type="EMBL" id="GMH02355.1"/>
    </source>
</evidence>
<dbReference type="FunFam" id="1.25.40.10:FF:000934">
    <property type="entry name" value="Pentatricopeptide repeat-containing protein"/>
    <property type="match status" value="1"/>
</dbReference>
<dbReference type="AlphaFoldDB" id="A0AAD3XEX3"/>
<accession>A0AAD3XEX3</accession>
<dbReference type="PANTHER" id="PTHR47926">
    <property type="entry name" value="PENTATRICOPEPTIDE REPEAT-CONTAINING PROTEIN"/>
    <property type="match status" value="1"/>
</dbReference>
<evidence type="ECO:0000256" key="1">
    <source>
        <dbReference type="ARBA" id="ARBA00022737"/>
    </source>
</evidence>
<feature type="repeat" description="PPR" evidence="2">
    <location>
        <begin position="241"/>
        <end position="275"/>
    </location>
</feature>